<name>A0A9K3H767_HELAN</name>
<reference evidence="1" key="1">
    <citation type="journal article" date="2017" name="Nature">
        <title>The sunflower genome provides insights into oil metabolism, flowering and Asterid evolution.</title>
        <authorList>
            <person name="Badouin H."/>
            <person name="Gouzy J."/>
            <person name="Grassa C.J."/>
            <person name="Murat F."/>
            <person name="Staton S.E."/>
            <person name="Cottret L."/>
            <person name="Lelandais-Briere C."/>
            <person name="Owens G.L."/>
            <person name="Carrere S."/>
            <person name="Mayjonade B."/>
            <person name="Legrand L."/>
            <person name="Gill N."/>
            <person name="Kane N.C."/>
            <person name="Bowers J.E."/>
            <person name="Hubner S."/>
            <person name="Bellec A."/>
            <person name="Berard A."/>
            <person name="Berges H."/>
            <person name="Blanchet N."/>
            <person name="Boniface M.C."/>
            <person name="Brunel D."/>
            <person name="Catrice O."/>
            <person name="Chaidir N."/>
            <person name="Claudel C."/>
            <person name="Donnadieu C."/>
            <person name="Faraut T."/>
            <person name="Fievet G."/>
            <person name="Helmstetter N."/>
            <person name="King M."/>
            <person name="Knapp S.J."/>
            <person name="Lai Z."/>
            <person name="Le Paslier M.C."/>
            <person name="Lippi Y."/>
            <person name="Lorenzon L."/>
            <person name="Mandel J.R."/>
            <person name="Marage G."/>
            <person name="Marchand G."/>
            <person name="Marquand E."/>
            <person name="Bret-Mestries E."/>
            <person name="Morien E."/>
            <person name="Nambeesan S."/>
            <person name="Nguyen T."/>
            <person name="Pegot-Espagnet P."/>
            <person name="Pouilly N."/>
            <person name="Raftis F."/>
            <person name="Sallet E."/>
            <person name="Schiex T."/>
            <person name="Thomas J."/>
            <person name="Vandecasteele C."/>
            <person name="Vares D."/>
            <person name="Vear F."/>
            <person name="Vautrin S."/>
            <person name="Crespi M."/>
            <person name="Mangin B."/>
            <person name="Burke J.M."/>
            <person name="Salse J."/>
            <person name="Munos S."/>
            <person name="Vincourt P."/>
            <person name="Rieseberg L.H."/>
            <person name="Langlade N.B."/>
        </authorList>
    </citation>
    <scope>NUCLEOTIDE SEQUENCE</scope>
    <source>
        <tissue evidence="1">Leaves</tissue>
    </source>
</reference>
<evidence type="ECO:0000313" key="2">
    <source>
        <dbReference type="Proteomes" id="UP000215914"/>
    </source>
</evidence>
<comment type="caution">
    <text evidence="1">The sequence shown here is derived from an EMBL/GenBank/DDBJ whole genome shotgun (WGS) entry which is preliminary data.</text>
</comment>
<accession>A0A9K3H767</accession>
<keyword evidence="2" id="KW-1185">Reference proteome</keyword>
<dbReference type="Gramene" id="mRNA:HanXRQr2_Chr14g0637751">
    <property type="protein sequence ID" value="CDS:HanXRQr2_Chr14g0637751.1"/>
    <property type="gene ID" value="HanXRQr2_Chr14g0637751"/>
</dbReference>
<reference evidence="1" key="2">
    <citation type="submission" date="2020-06" db="EMBL/GenBank/DDBJ databases">
        <title>Helianthus annuus Genome sequencing and assembly Release 2.</title>
        <authorList>
            <person name="Gouzy J."/>
            <person name="Langlade N."/>
            <person name="Munos S."/>
        </authorList>
    </citation>
    <scope>NUCLEOTIDE SEQUENCE</scope>
    <source>
        <tissue evidence="1">Leaves</tissue>
    </source>
</reference>
<dbReference type="AlphaFoldDB" id="A0A9K3H767"/>
<organism evidence="1 2">
    <name type="scientific">Helianthus annuus</name>
    <name type="common">Common sunflower</name>
    <dbReference type="NCBI Taxonomy" id="4232"/>
    <lineage>
        <taxon>Eukaryota</taxon>
        <taxon>Viridiplantae</taxon>
        <taxon>Streptophyta</taxon>
        <taxon>Embryophyta</taxon>
        <taxon>Tracheophyta</taxon>
        <taxon>Spermatophyta</taxon>
        <taxon>Magnoliopsida</taxon>
        <taxon>eudicotyledons</taxon>
        <taxon>Gunneridae</taxon>
        <taxon>Pentapetalae</taxon>
        <taxon>asterids</taxon>
        <taxon>campanulids</taxon>
        <taxon>Asterales</taxon>
        <taxon>Asteraceae</taxon>
        <taxon>Asteroideae</taxon>
        <taxon>Heliantheae alliance</taxon>
        <taxon>Heliantheae</taxon>
        <taxon>Helianthus</taxon>
    </lineage>
</organism>
<dbReference type="EMBL" id="MNCJ02000329">
    <property type="protein sequence ID" value="KAF5768553.1"/>
    <property type="molecule type" value="Genomic_DNA"/>
</dbReference>
<gene>
    <name evidence="1" type="ORF">HanXRQr2_Chr14g0637751</name>
</gene>
<sequence length="215" mass="23945">MNHPSGSDDYSGSCHSVYFLNSFISCVGHCLEYISGADLVVGEKVEEELRVDEVEVEGIPLIPEVLAVSDDTTQPPPLELKVLPSHLEYAFLGEGSELPVIISSKLEDERSEKEVISGPSLEEAIGPKCGDPPDRRVDDLGKRVKCVESKIEALSKAQCGDRFRFEMYKFKPPDDELKGCERYAGIWIDSDNNRYDGATAREVWYGGELRLHDHP</sequence>
<evidence type="ECO:0000313" key="1">
    <source>
        <dbReference type="EMBL" id="KAF5768553.1"/>
    </source>
</evidence>
<protein>
    <submittedName>
        <fullName evidence="1">Uncharacterized protein</fullName>
    </submittedName>
</protein>
<proteinExistence type="predicted"/>
<dbReference type="Proteomes" id="UP000215914">
    <property type="component" value="Unassembled WGS sequence"/>
</dbReference>